<keyword evidence="5 6" id="KW-0472">Membrane</keyword>
<dbReference type="GO" id="GO:0005886">
    <property type="term" value="C:plasma membrane"/>
    <property type="evidence" value="ECO:0007669"/>
    <property type="project" value="UniProtKB-SubCell"/>
</dbReference>
<keyword evidence="8" id="KW-1185">Reference proteome</keyword>
<protein>
    <submittedName>
        <fullName evidence="7">ABC-type uncharacterized transport system, permease component</fullName>
    </submittedName>
</protein>
<evidence type="ECO:0000256" key="6">
    <source>
        <dbReference type="SAM" id="Phobius"/>
    </source>
</evidence>
<evidence type="ECO:0000256" key="5">
    <source>
        <dbReference type="ARBA" id="ARBA00023136"/>
    </source>
</evidence>
<dbReference type="Pfam" id="PF02653">
    <property type="entry name" value="BPD_transp_2"/>
    <property type="match status" value="1"/>
</dbReference>
<evidence type="ECO:0000256" key="1">
    <source>
        <dbReference type="ARBA" id="ARBA00004651"/>
    </source>
</evidence>
<dbReference type="STRING" id="1006576.DTL3_0687"/>
<dbReference type="AlphaFoldDB" id="A0A0C7NQ07"/>
<reference evidence="8" key="1">
    <citation type="submission" date="2014-11" db="EMBL/GenBank/DDBJ databases">
        <authorList>
            <person name="Wibberg D."/>
        </authorList>
    </citation>
    <scope>NUCLEOTIDE SEQUENCE [LARGE SCALE GENOMIC DNA]</scope>
    <source>
        <strain evidence="8">L3</strain>
    </source>
</reference>
<feature type="transmembrane region" description="Helical" evidence="6">
    <location>
        <begin position="164"/>
        <end position="183"/>
    </location>
</feature>
<feature type="transmembrane region" description="Helical" evidence="6">
    <location>
        <begin position="267"/>
        <end position="287"/>
    </location>
</feature>
<evidence type="ECO:0000256" key="4">
    <source>
        <dbReference type="ARBA" id="ARBA00022989"/>
    </source>
</evidence>
<evidence type="ECO:0000256" key="2">
    <source>
        <dbReference type="ARBA" id="ARBA00022475"/>
    </source>
</evidence>
<dbReference type="KEGG" id="dtn:DTL3_0687"/>
<keyword evidence="2" id="KW-1003">Cell membrane</keyword>
<sequence length="329" mass="35631">MDLIGIIEQGLIASLAAIGVFISFRVVDLPDLTPDGSYVLGGAVSISLMYLGLPWILCLICGGILAGFFGILTASIHNKLGVNSLLASILIMTMLYSINIRVMNGPNISVPKEVAAQEEARYTEKTKLDDLLGIKPNTQMSEIETSKQSKKTISPFREKSGYNSTILIGVIVAVSVFSTIIFLRTEFGIALRGYGGNKEGIKNLGINPEIMSIVGLFLGNFYAGLAGSLFSMYGGFADVNMGQGVVVTSLAAVILGEIIFGRFHLFYNMLCPVIGAVVYQILLALAMRYGYTIGFQSSDMKLVTSLFIIIVIGLRRVELRKWLNLKTSE</sequence>
<proteinExistence type="predicted"/>
<feature type="transmembrane region" description="Helical" evidence="6">
    <location>
        <begin position="293"/>
        <end position="314"/>
    </location>
</feature>
<comment type="subcellular location">
    <subcellularLocation>
        <location evidence="1">Cell membrane</location>
        <topology evidence="1">Multi-pass membrane protein</topology>
    </subcellularLocation>
</comment>
<evidence type="ECO:0000313" key="8">
    <source>
        <dbReference type="Proteomes" id="UP000032809"/>
    </source>
</evidence>
<feature type="transmembrane region" description="Helical" evidence="6">
    <location>
        <begin position="80"/>
        <end position="98"/>
    </location>
</feature>
<gene>
    <name evidence="7" type="ORF">DTL3_0687</name>
</gene>
<feature type="transmembrane region" description="Helical" evidence="6">
    <location>
        <begin position="241"/>
        <end position="260"/>
    </location>
</feature>
<dbReference type="EMBL" id="LN824141">
    <property type="protein sequence ID" value="CEP77997.1"/>
    <property type="molecule type" value="Genomic_DNA"/>
</dbReference>
<dbReference type="GO" id="GO:0022857">
    <property type="term" value="F:transmembrane transporter activity"/>
    <property type="evidence" value="ECO:0007669"/>
    <property type="project" value="InterPro"/>
</dbReference>
<feature type="transmembrane region" description="Helical" evidence="6">
    <location>
        <begin position="210"/>
        <end position="235"/>
    </location>
</feature>
<accession>A0A0C7NQ07</accession>
<dbReference type="RefSeq" id="WP_052670322.1">
    <property type="nucleotide sequence ID" value="NZ_LN824141.1"/>
</dbReference>
<dbReference type="PANTHER" id="PTHR32196:SF69">
    <property type="entry name" value="BRANCHED-CHAIN AMINO ACID TRANSPORT SYSTEM, PERMEASE PROTEIN"/>
    <property type="match status" value="1"/>
</dbReference>
<dbReference type="PANTHER" id="PTHR32196">
    <property type="entry name" value="ABC TRANSPORTER PERMEASE PROTEIN YPHD-RELATED-RELATED"/>
    <property type="match status" value="1"/>
</dbReference>
<dbReference type="InterPro" id="IPR001851">
    <property type="entry name" value="ABC_transp_permease"/>
</dbReference>
<dbReference type="CDD" id="cd06574">
    <property type="entry name" value="TM_PBP1_branched-chain-AA_like"/>
    <property type="match status" value="1"/>
</dbReference>
<evidence type="ECO:0000313" key="7">
    <source>
        <dbReference type="EMBL" id="CEP77997.1"/>
    </source>
</evidence>
<feature type="transmembrane region" description="Helical" evidence="6">
    <location>
        <begin position="7"/>
        <end position="27"/>
    </location>
</feature>
<keyword evidence="4 6" id="KW-1133">Transmembrane helix</keyword>
<evidence type="ECO:0000256" key="3">
    <source>
        <dbReference type="ARBA" id="ARBA00022692"/>
    </source>
</evidence>
<dbReference type="HOGENOM" id="CLU_067296_0_0_0"/>
<dbReference type="OrthoDB" id="9778389at2"/>
<dbReference type="PATRIC" id="fig|1006576.9.peg.667"/>
<feature type="transmembrane region" description="Helical" evidence="6">
    <location>
        <begin position="47"/>
        <end position="73"/>
    </location>
</feature>
<keyword evidence="3 6" id="KW-0812">Transmembrane</keyword>
<dbReference type="Proteomes" id="UP000032809">
    <property type="component" value="Chromosome I"/>
</dbReference>
<name>A0A0C7NQ07_DEFTU</name>
<organism evidence="7 8">
    <name type="scientific">Defluviitoga tunisiensis</name>
    <dbReference type="NCBI Taxonomy" id="1006576"/>
    <lineage>
        <taxon>Bacteria</taxon>
        <taxon>Thermotogati</taxon>
        <taxon>Thermotogota</taxon>
        <taxon>Thermotogae</taxon>
        <taxon>Petrotogales</taxon>
        <taxon>Petrotogaceae</taxon>
        <taxon>Defluviitoga</taxon>
    </lineage>
</organism>